<dbReference type="EMBL" id="UIGI01000002">
    <property type="protein sequence ID" value="SUY92948.1"/>
    <property type="molecule type" value="Genomic_DNA"/>
</dbReference>
<proteinExistence type="predicted"/>
<dbReference type="Proteomes" id="UP000255528">
    <property type="component" value="Unassembled WGS sequence"/>
</dbReference>
<evidence type="ECO:0000313" key="2">
    <source>
        <dbReference type="Proteomes" id="UP000255528"/>
    </source>
</evidence>
<evidence type="ECO:0000313" key="1">
    <source>
        <dbReference type="EMBL" id="SUY92948.1"/>
    </source>
</evidence>
<gene>
    <name evidence="1" type="ORF">NCTC12119_04978</name>
</gene>
<reference evidence="1 2" key="1">
    <citation type="submission" date="2018-06" db="EMBL/GenBank/DDBJ databases">
        <authorList>
            <consortium name="Pathogen Informatics"/>
            <person name="Doyle S."/>
        </authorList>
    </citation>
    <scope>NUCLEOTIDE SEQUENCE [LARGE SCALE GENOMIC DNA]</scope>
    <source>
        <strain evidence="1 2">NCTC12119</strain>
    </source>
</reference>
<name>A0A381KNS3_9ENTR</name>
<evidence type="ECO:0008006" key="3">
    <source>
        <dbReference type="Google" id="ProtNLM"/>
    </source>
</evidence>
<dbReference type="AlphaFoldDB" id="A0A381KNS3"/>
<accession>A0A381KNS3</accession>
<protein>
    <recommendedName>
        <fullName evidence="3">Response regulatory domain-containing protein</fullName>
    </recommendedName>
</protein>
<sequence>MKVVLIKDSNSSFKECVKLIINNYFYSTNDRRLITFTENFNEESVKHADVIILNIPAGTYYLCFPLLKLRKKDSILIIVIDEIVEHKLKELLHCFEKKLLSFLVIVVLIN</sequence>
<organism evidence="1 2">
    <name type="scientific">Buttiauxella agrestis</name>
    <dbReference type="NCBI Taxonomy" id="82977"/>
    <lineage>
        <taxon>Bacteria</taxon>
        <taxon>Pseudomonadati</taxon>
        <taxon>Pseudomonadota</taxon>
        <taxon>Gammaproteobacteria</taxon>
        <taxon>Enterobacterales</taxon>
        <taxon>Enterobacteriaceae</taxon>
        <taxon>Buttiauxella</taxon>
    </lineage>
</organism>